<organism evidence="1 2">
    <name type="scientific">Chondromyces apiculatus DSM 436</name>
    <dbReference type="NCBI Taxonomy" id="1192034"/>
    <lineage>
        <taxon>Bacteria</taxon>
        <taxon>Pseudomonadati</taxon>
        <taxon>Myxococcota</taxon>
        <taxon>Polyangia</taxon>
        <taxon>Polyangiales</taxon>
        <taxon>Polyangiaceae</taxon>
        <taxon>Chondromyces</taxon>
    </lineage>
</organism>
<name>A0A017STW3_9BACT</name>
<comment type="caution">
    <text evidence="1">The sequence shown here is derived from an EMBL/GenBank/DDBJ whole genome shotgun (WGS) entry which is preliminary data.</text>
</comment>
<dbReference type="RefSeq" id="WP_044251959.1">
    <property type="nucleotide sequence ID" value="NZ_ASRX01000123.1"/>
</dbReference>
<gene>
    <name evidence="1" type="ORF">CAP_1080</name>
</gene>
<keyword evidence="2" id="KW-1185">Reference proteome</keyword>
<sequence>MREHNLNRLALIDARFGRATAVEGAEEAFDEAFLRVREAVLRPVMEDVAGELRKLGHAPRIAVEDLDHEGDPMRSCIVLHLGKRGRGEASGYVAFGVVRDGPAPEVLAWLMAPPTPFDLLRYAHPDRIDEGHVEQLLVDAIEQLFARSAG</sequence>
<dbReference type="Proteomes" id="UP000019678">
    <property type="component" value="Unassembled WGS sequence"/>
</dbReference>
<dbReference type="OrthoDB" id="9832386at2"/>
<proteinExistence type="predicted"/>
<dbReference type="STRING" id="1192034.CAP_1080"/>
<protein>
    <submittedName>
        <fullName evidence="1">Uncharacterized protein</fullName>
    </submittedName>
</protein>
<accession>A0A017STW3</accession>
<dbReference type="AlphaFoldDB" id="A0A017STW3"/>
<evidence type="ECO:0000313" key="2">
    <source>
        <dbReference type="Proteomes" id="UP000019678"/>
    </source>
</evidence>
<evidence type="ECO:0000313" key="1">
    <source>
        <dbReference type="EMBL" id="EYF00207.1"/>
    </source>
</evidence>
<dbReference type="EMBL" id="ASRX01000123">
    <property type="protein sequence ID" value="EYF00207.1"/>
    <property type="molecule type" value="Genomic_DNA"/>
</dbReference>
<reference evidence="1 2" key="1">
    <citation type="submission" date="2013-05" db="EMBL/GenBank/DDBJ databases">
        <title>Genome assembly of Chondromyces apiculatus DSM 436.</title>
        <authorList>
            <person name="Sharma G."/>
            <person name="Khatri I."/>
            <person name="Kaur C."/>
            <person name="Mayilraj S."/>
            <person name="Subramanian S."/>
        </authorList>
    </citation>
    <scope>NUCLEOTIDE SEQUENCE [LARGE SCALE GENOMIC DNA]</scope>
    <source>
        <strain evidence="1 2">DSM 436</strain>
    </source>
</reference>